<protein>
    <recommendedName>
        <fullName evidence="6">DUF559 domain-containing protein</fullName>
    </recommendedName>
</protein>
<dbReference type="InterPro" id="IPR047768">
    <property type="entry name" value="Tn5p-like"/>
</dbReference>
<dbReference type="InterPro" id="IPR014737">
    <property type="entry name" value="Transposase_Tn5-like_C"/>
</dbReference>
<evidence type="ECO:0000313" key="5">
    <source>
        <dbReference type="Proteomes" id="UP001317629"/>
    </source>
</evidence>
<gene>
    <name evidence="4" type="ORF">SS37A_25600</name>
</gene>
<dbReference type="InterPro" id="IPR054836">
    <property type="entry name" value="Tn5_transposase"/>
</dbReference>
<sequence>MHRGLVARPCARIRRIAGGRRAQEVRLARFLRNPAVTAEEMARRAAGLTAARAAGRDIVVAQDTSELALGGKRAQANGYGPVGKGGGTRGLLLHAALALDAGTGALLGLAHAEVWNRDTGAKVAARRSRALADKESQRWLDVATHAREDFAAAKRITVVSDRESDIYAHLAQRPGGVELIVRACQNRTIAADGEDAIELLFPFADGLAETGRFVAEIPAAPGRKARKAALAVRVSPVTLRKPRHGARDLPDTVGVTLVDVREVGAAEGVAPIHWRLLTTHAATSLAEARRVIDLYRMRWTIEEFFRTLKTAGFEIEQADICDPKVMIKLVAATAVAAVTVMQLVKARDGATDQLLTDAFEPEDEALLEAVSAKLEGATARQKNPHRKGSLAFAAWVVARLGGWTAYYGKPGPKVMRQGLDDFRRIKFGAALTFYDSAERGRDREGALRKPRTSKIAFARKLRRDMTDAERKLWHALRGHRFQGLHFRRQVPCGPYIADFLCHAAKLVVEIDGATHSTDAELRRDSLRDAWFANNGFSVLRVTNAEVYAEFEGVLETIYRRAEENLPPPCPSPANAGEGTLAISELDGGDGLLPLPRSGGGLGRGPYKVKP</sequence>
<reference evidence="4 5" key="1">
    <citation type="journal article" date="2023" name="Int. J. Syst. Evol. Microbiol.">
        <title>Methylocystis iwaonis sp. nov., a type II methane-oxidizing bacterium from surface soil of a rice paddy field in Japan, and emended description of the genus Methylocystis (ex Whittenbury et al. 1970) Bowman et al. 1993.</title>
        <authorList>
            <person name="Kaise H."/>
            <person name="Sawadogo J.B."/>
            <person name="Alam M.S."/>
            <person name="Ueno C."/>
            <person name="Dianou D."/>
            <person name="Shinjo R."/>
            <person name="Asakawa S."/>
        </authorList>
    </citation>
    <scope>NUCLEOTIDE SEQUENCE [LARGE SCALE GENOMIC DNA]</scope>
    <source>
        <strain evidence="4 5">SS37A-Re</strain>
    </source>
</reference>
<keyword evidence="5" id="KW-1185">Reference proteome</keyword>
<dbReference type="Pfam" id="PF01609">
    <property type="entry name" value="DDE_Tnp_1"/>
    <property type="match status" value="1"/>
</dbReference>
<dbReference type="Gene3D" id="1.10.740.10">
    <property type="entry name" value="Transferase Inhibitor Protein From Tn5, Chain"/>
    <property type="match status" value="1"/>
</dbReference>
<dbReference type="InterPro" id="IPR002559">
    <property type="entry name" value="Transposase_11"/>
</dbReference>
<accession>A0ABM8EAV2</accession>
<evidence type="ECO:0008006" key="6">
    <source>
        <dbReference type="Google" id="ProtNLM"/>
    </source>
</evidence>
<evidence type="ECO:0000256" key="1">
    <source>
        <dbReference type="SAM" id="MobiDB-lite"/>
    </source>
</evidence>
<evidence type="ECO:0000259" key="2">
    <source>
        <dbReference type="Pfam" id="PF01609"/>
    </source>
</evidence>
<dbReference type="InterPro" id="IPR011335">
    <property type="entry name" value="Restrct_endonuc-II-like"/>
</dbReference>
<dbReference type="NCBIfam" id="NF033590">
    <property type="entry name" value="transpos_IS4_3"/>
    <property type="match status" value="1"/>
</dbReference>
<evidence type="ECO:0000313" key="4">
    <source>
        <dbReference type="EMBL" id="BDV35031.1"/>
    </source>
</evidence>
<feature type="region of interest" description="Disordered" evidence="1">
    <location>
        <begin position="566"/>
        <end position="610"/>
    </location>
</feature>
<dbReference type="PANTHER" id="PTHR37319:SF1">
    <property type="entry name" value="TRANSPOSASE TN5 DIMERISATION DOMAIN-CONTAINING PROTEIN"/>
    <property type="match status" value="1"/>
</dbReference>
<dbReference type="RefSeq" id="WP_281928353.1">
    <property type="nucleotide sequence ID" value="NZ_AP027142.1"/>
</dbReference>
<evidence type="ECO:0000259" key="3">
    <source>
        <dbReference type="Pfam" id="PF04480"/>
    </source>
</evidence>
<dbReference type="Gene3D" id="3.40.960.10">
    <property type="entry name" value="VSR Endonuclease"/>
    <property type="match status" value="1"/>
</dbReference>
<dbReference type="InterPro" id="IPR012337">
    <property type="entry name" value="RNaseH-like_sf"/>
</dbReference>
<feature type="domain" description="Transposase IS4-like" evidence="2">
    <location>
        <begin position="176"/>
        <end position="317"/>
    </location>
</feature>
<name>A0ABM8EAV2_9HYPH</name>
<dbReference type="EMBL" id="AP027142">
    <property type="protein sequence ID" value="BDV35031.1"/>
    <property type="molecule type" value="Genomic_DNA"/>
</dbReference>
<dbReference type="Proteomes" id="UP001317629">
    <property type="component" value="Chromosome"/>
</dbReference>
<dbReference type="InterPro" id="IPR007569">
    <property type="entry name" value="DUF559"/>
</dbReference>
<organism evidence="4 5">
    <name type="scientific">Methylocystis iwaonis</name>
    <dbReference type="NCBI Taxonomy" id="2885079"/>
    <lineage>
        <taxon>Bacteria</taxon>
        <taxon>Pseudomonadati</taxon>
        <taxon>Pseudomonadota</taxon>
        <taxon>Alphaproteobacteria</taxon>
        <taxon>Hyphomicrobiales</taxon>
        <taxon>Methylocystaceae</taxon>
        <taxon>Methylocystis</taxon>
    </lineage>
</organism>
<dbReference type="InterPro" id="IPR047216">
    <property type="entry name" value="Endonuclease_DUF559_bact"/>
</dbReference>
<dbReference type="PANTHER" id="PTHR37319">
    <property type="entry name" value="TRANSPOSASE"/>
    <property type="match status" value="1"/>
</dbReference>
<dbReference type="Gene3D" id="3.90.350.10">
    <property type="entry name" value="Transposase Inhibitor Protein From Tn5, Chain A, domain 1"/>
    <property type="match status" value="1"/>
</dbReference>
<dbReference type="SUPFAM" id="SSF53098">
    <property type="entry name" value="Ribonuclease H-like"/>
    <property type="match status" value="1"/>
</dbReference>
<dbReference type="SUPFAM" id="SSF52980">
    <property type="entry name" value="Restriction endonuclease-like"/>
    <property type="match status" value="1"/>
</dbReference>
<dbReference type="Pfam" id="PF04480">
    <property type="entry name" value="DUF559"/>
    <property type="match status" value="1"/>
</dbReference>
<feature type="domain" description="DUF559" evidence="3">
    <location>
        <begin position="456"/>
        <end position="560"/>
    </location>
</feature>
<dbReference type="CDD" id="cd01038">
    <property type="entry name" value="Endonuclease_DUF559"/>
    <property type="match status" value="1"/>
</dbReference>
<proteinExistence type="predicted"/>